<dbReference type="GO" id="GO:0005737">
    <property type="term" value="C:cytoplasm"/>
    <property type="evidence" value="ECO:0007669"/>
    <property type="project" value="TreeGrafter"/>
</dbReference>
<dbReference type="UniPathway" id="UPA00031">
    <property type="reaction ID" value="UER00013"/>
</dbReference>
<dbReference type="Pfam" id="PF02811">
    <property type="entry name" value="PHP"/>
    <property type="match status" value="1"/>
</dbReference>
<keyword evidence="5" id="KW-0378">Hydrolase</keyword>
<reference evidence="9" key="2">
    <citation type="journal article" date="2011" name="Microb. Ecol.">
        <title>Taxonomic and Functional Metagenomic Profiling of the Microbial Community in the Anoxic Sediment of a Sub-saline Shallow Lake (Laguna de Carrizo, Central Spain).</title>
        <authorList>
            <person name="Ferrer M."/>
            <person name="Guazzaroni M.E."/>
            <person name="Richter M."/>
            <person name="Garcia-Salamanca A."/>
            <person name="Yarza P."/>
            <person name="Suarez-Suarez A."/>
            <person name="Solano J."/>
            <person name="Alcaide M."/>
            <person name="van Dillewijn P."/>
            <person name="Molina-Henares M.A."/>
            <person name="Lopez-Cortes N."/>
            <person name="Al-Ramahi Y."/>
            <person name="Guerrero C."/>
            <person name="Acosta A."/>
            <person name="de Eugenio L.I."/>
            <person name="Martinez V."/>
            <person name="Marques S."/>
            <person name="Rojo F."/>
            <person name="Santero E."/>
            <person name="Genilloud O."/>
            <person name="Perez-Perez J."/>
            <person name="Rossello-Mora R."/>
            <person name="Ramos J.L."/>
        </authorList>
    </citation>
    <scope>NUCLEOTIDE SEQUENCE</scope>
</reference>
<dbReference type="InterPro" id="IPR004013">
    <property type="entry name" value="PHP_dom"/>
</dbReference>
<evidence type="ECO:0000259" key="8">
    <source>
        <dbReference type="Pfam" id="PF02811"/>
    </source>
</evidence>
<keyword evidence="6" id="KW-0368">Histidine biosynthesis</keyword>
<evidence type="ECO:0000256" key="7">
    <source>
        <dbReference type="ARBA" id="ARBA00049158"/>
    </source>
</evidence>
<organism evidence="9">
    <name type="scientific">sediment metagenome</name>
    <dbReference type="NCBI Taxonomy" id="749907"/>
    <lineage>
        <taxon>unclassified sequences</taxon>
        <taxon>metagenomes</taxon>
        <taxon>ecological metagenomes</taxon>
    </lineage>
</organism>
<dbReference type="PANTHER" id="PTHR21039">
    <property type="entry name" value="HISTIDINOL PHOSPHATASE-RELATED"/>
    <property type="match status" value="1"/>
</dbReference>
<keyword evidence="4" id="KW-0028">Amino-acid biosynthesis</keyword>
<reference evidence="9" key="1">
    <citation type="submission" date="2010-07" db="EMBL/GenBank/DDBJ databases">
        <authorList>
            <consortium name="CONSOLIDER consortium CSD2007-00005"/>
            <person name="Guazzaroni M.-E."/>
            <person name="Richter M."/>
            <person name="Garcia-Salamanca A."/>
            <person name="Yarza P."/>
            <person name="Ferrer M."/>
        </authorList>
    </citation>
    <scope>NUCLEOTIDE SEQUENCE</scope>
</reference>
<dbReference type="GO" id="GO:0000105">
    <property type="term" value="P:L-histidine biosynthetic process"/>
    <property type="evidence" value="ECO:0007669"/>
    <property type="project" value="UniProtKB-UniPathway"/>
</dbReference>
<comment type="caution">
    <text evidence="9">The sequence shown here is derived from an EMBL/GenBank/DDBJ whole genome shotgun (WGS) entry which is preliminary data.</text>
</comment>
<feature type="non-terminal residue" evidence="9">
    <location>
        <position position="1"/>
    </location>
</feature>
<dbReference type="Gene3D" id="3.20.20.140">
    <property type="entry name" value="Metal-dependent hydrolases"/>
    <property type="match status" value="1"/>
</dbReference>
<feature type="domain" description="PHP" evidence="8">
    <location>
        <begin position="3"/>
        <end position="140"/>
    </location>
</feature>
<gene>
    <name evidence="9" type="ORF">LDC_1650</name>
</gene>
<dbReference type="InterPro" id="IPR016195">
    <property type="entry name" value="Pol/histidinol_Pase-like"/>
</dbReference>
<accession>D9PJE1</accession>
<dbReference type="GO" id="GO:0004401">
    <property type="term" value="F:histidinol-phosphatase activity"/>
    <property type="evidence" value="ECO:0007669"/>
    <property type="project" value="UniProtKB-EC"/>
</dbReference>
<dbReference type="CDD" id="cd12110">
    <property type="entry name" value="PHP_HisPPase_Hisj_like"/>
    <property type="match status" value="1"/>
</dbReference>
<evidence type="ECO:0000256" key="3">
    <source>
        <dbReference type="ARBA" id="ARBA00013085"/>
    </source>
</evidence>
<evidence type="ECO:0000256" key="6">
    <source>
        <dbReference type="ARBA" id="ARBA00023102"/>
    </source>
</evidence>
<evidence type="ECO:0000313" key="9">
    <source>
        <dbReference type="EMBL" id="EFK96319.1"/>
    </source>
</evidence>
<comment type="pathway">
    <text evidence="1">Amino-acid biosynthesis; L-histidine biosynthesis; L-histidine from 5-phospho-alpha-D-ribose 1-diphosphate: step 8/9.</text>
</comment>
<evidence type="ECO:0000256" key="4">
    <source>
        <dbReference type="ARBA" id="ARBA00022605"/>
    </source>
</evidence>
<evidence type="ECO:0000256" key="2">
    <source>
        <dbReference type="ARBA" id="ARBA00009152"/>
    </source>
</evidence>
<comment type="catalytic activity">
    <reaction evidence="7">
        <text>L-histidinol phosphate + H2O = L-histidinol + phosphate</text>
        <dbReference type="Rhea" id="RHEA:14465"/>
        <dbReference type="ChEBI" id="CHEBI:15377"/>
        <dbReference type="ChEBI" id="CHEBI:43474"/>
        <dbReference type="ChEBI" id="CHEBI:57699"/>
        <dbReference type="ChEBI" id="CHEBI:57980"/>
        <dbReference type="EC" id="3.1.3.15"/>
    </reaction>
</comment>
<dbReference type="InterPro" id="IPR010140">
    <property type="entry name" value="Histidinol_P_phosphatase_HisJ"/>
</dbReference>
<dbReference type="AlphaFoldDB" id="D9PJE1"/>
<evidence type="ECO:0000256" key="1">
    <source>
        <dbReference type="ARBA" id="ARBA00004970"/>
    </source>
</evidence>
<dbReference type="NCBIfam" id="TIGR01856">
    <property type="entry name" value="hisJ_fam"/>
    <property type="match status" value="1"/>
</dbReference>
<sequence>DELPKYHNLIQEASGQFEGQLKIKCGIEADFIPGFEKQTAQILQGYPYDYVIGSVHFINGWGFDNPVFMSKWQDFDINDVYMRYHEHLRLSAQSKLFDIMGHADLVKKFGHRPNADLSSEVKKTAAVFKQTGMVIEINTSGLRKPALEIYPKLEDLKIYRAAQVPITFGSDAHLAQDVGRDFDKALELARSAGYEEYVIFEKRQITKRVVLK</sequence>
<dbReference type="NCBIfam" id="NF005596">
    <property type="entry name" value="PRK07328.1"/>
    <property type="match status" value="1"/>
</dbReference>
<evidence type="ECO:0000256" key="5">
    <source>
        <dbReference type="ARBA" id="ARBA00022801"/>
    </source>
</evidence>
<dbReference type="EMBL" id="ADZX01000512">
    <property type="protein sequence ID" value="EFK96319.1"/>
    <property type="molecule type" value="Genomic_DNA"/>
</dbReference>
<dbReference type="SUPFAM" id="SSF89550">
    <property type="entry name" value="PHP domain-like"/>
    <property type="match status" value="1"/>
</dbReference>
<comment type="similarity">
    <text evidence="2">Belongs to the PHP hydrolase family. HisK subfamily.</text>
</comment>
<protein>
    <recommendedName>
        <fullName evidence="3">histidinol-phosphatase</fullName>
        <ecNumber evidence="3">3.1.3.15</ecNumber>
    </recommendedName>
</protein>
<name>D9PJE1_9ZZZZ</name>
<dbReference type="EC" id="3.1.3.15" evidence="3"/>
<dbReference type="PANTHER" id="PTHR21039:SF0">
    <property type="entry name" value="HISTIDINOL-PHOSPHATASE"/>
    <property type="match status" value="1"/>
</dbReference>
<proteinExistence type="inferred from homology"/>